<dbReference type="KEGG" id="adg:Adeg_0828"/>
<keyword evidence="2" id="KW-1133">Transmembrane helix</keyword>
<name>C9RCJ2_AMMDK</name>
<evidence type="ECO:0008006" key="5">
    <source>
        <dbReference type="Google" id="ProtNLM"/>
    </source>
</evidence>
<proteinExistence type="predicted"/>
<gene>
    <name evidence="3" type="ordered locus">Adeg_0828</name>
</gene>
<dbReference type="Proteomes" id="UP000002620">
    <property type="component" value="Chromosome"/>
</dbReference>
<accession>C9RCJ2</accession>
<evidence type="ECO:0000256" key="2">
    <source>
        <dbReference type="SAM" id="Phobius"/>
    </source>
</evidence>
<evidence type="ECO:0000256" key="1">
    <source>
        <dbReference type="SAM" id="Coils"/>
    </source>
</evidence>
<evidence type="ECO:0000313" key="4">
    <source>
        <dbReference type="Proteomes" id="UP000002620"/>
    </source>
</evidence>
<evidence type="ECO:0000313" key="3">
    <source>
        <dbReference type="EMBL" id="ACX51969.1"/>
    </source>
</evidence>
<dbReference type="HOGENOM" id="CLU_2840022_0_0_9"/>
<feature type="transmembrane region" description="Helical" evidence="2">
    <location>
        <begin position="6"/>
        <end position="28"/>
    </location>
</feature>
<sequence>MKRWWFGSFGPFGFGFSFGFPFGWWGSVSVEEELEMLREYKRWLEEELERVEEKIARLEGGRNQS</sequence>
<dbReference type="STRING" id="429009.Adeg_0828"/>
<dbReference type="EMBL" id="CP001785">
    <property type="protein sequence ID" value="ACX51969.1"/>
    <property type="molecule type" value="Genomic_DNA"/>
</dbReference>
<organism evidence="3 4">
    <name type="scientific">Ammonifex degensii (strain DSM 10501 / KC4)</name>
    <dbReference type="NCBI Taxonomy" id="429009"/>
    <lineage>
        <taxon>Bacteria</taxon>
        <taxon>Bacillati</taxon>
        <taxon>Bacillota</taxon>
        <taxon>Clostridia</taxon>
        <taxon>Thermoanaerobacterales</taxon>
        <taxon>Thermoanaerobacteraceae</taxon>
        <taxon>Ammonifex</taxon>
    </lineage>
</organism>
<keyword evidence="2" id="KW-0812">Transmembrane</keyword>
<keyword evidence="2" id="KW-0472">Membrane</keyword>
<feature type="coiled-coil region" evidence="1">
    <location>
        <begin position="34"/>
        <end position="61"/>
    </location>
</feature>
<keyword evidence="4" id="KW-1185">Reference proteome</keyword>
<dbReference type="eggNOG" id="ENOG50347V4">
    <property type="taxonomic scope" value="Bacteria"/>
</dbReference>
<keyword evidence="1" id="KW-0175">Coiled coil</keyword>
<reference evidence="3 4" key="1">
    <citation type="submission" date="2009-10" db="EMBL/GenBank/DDBJ databases">
        <title>Complete sequence of chromosome of Ammonifex degensii KC4.</title>
        <authorList>
            <consortium name="US DOE Joint Genome Institute"/>
            <person name="Kerfeld C."/>
            <person name="Goodner B."/>
            <person name="Huber H."/>
            <person name="Stetter K."/>
            <person name="Lucas S."/>
            <person name="Copeland A."/>
            <person name="Lapidus A."/>
            <person name="Glavina del Rio T."/>
            <person name="Dalin E."/>
            <person name="Tice H."/>
            <person name="Bruce D."/>
            <person name="Goodwin L."/>
            <person name="Pitluck S."/>
            <person name="Saunders E."/>
            <person name="Brettin T."/>
            <person name="Detter J.C."/>
            <person name="Han C."/>
            <person name="Larimer F."/>
            <person name="Land M."/>
            <person name="Hauser L."/>
            <person name="Kyrpides N."/>
            <person name="Ovchinnikova G."/>
            <person name="Richardson P."/>
        </authorList>
    </citation>
    <scope>NUCLEOTIDE SEQUENCE [LARGE SCALE GENOMIC DNA]</scope>
    <source>
        <strain evidence="4">DSM 10501 / KC4</strain>
    </source>
</reference>
<protein>
    <recommendedName>
        <fullName evidence="5">DUF5320 domain-containing protein</fullName>
    </recommendedName>
</protein>
<dbReference type="AlphaFoldDB" id="C9RCJ2"/>